<dbReference type="EMBL" id="JAANBB010000078">
    <property type="protein sequence ID" value="KAF7551443.1"/>
    <property type="molecule type" value="Genomic_DNA"/>
</dbReference>
<dbReference type="Proteomes" id="UP000722485">
    <property type="component" value="Unassembled WGS sequence"/>
</dbReference>
<organism evidence="2 3">
    <name type="scientific">Cylindrodendrum hubeiense</name>
    <dbReference type="NCBI Taxonomy" id="595255"/>
    <lineage>
        <taxon>Eukaryota</taxon>
        <taxon>Fungi</taxon>
        <taxon>Dikarya</taxon>
        <taxon>Ascomycota</taxon>
        <taxon>Pezizomycotina</taxon>
        <taxon>Sordariomycetes</taxon>
        <taxon>Hypocreomycetidae</taxon>
        <taxon>Hypocreales</taxon>
        <taxon>Nectriaceae</taxon>
        <taxon>Cylindrodendrum</taxon>
    </lineage>
</organism>
<dbReference type="InterPro" id="IPR013154">
    <property type="entry name" value="ADH-like_N"/>
</dbReference>
<dbReference type="Gene3D" id="3.90.180.10">
    <property type="entry name" value="Medium-chain alcohol dehydrogenases, catalytic domain"/>
    <property type="match status" value="1"/>
</dbReference>
<dbReference type="OrthoDB" id="3509362at2759"/>
<dbReference type="Pfam" id="PF08240">
    <property type="entry name" value="ADH_N"/>
    <property type="match status" value="1"/>
</dbReference>
<reference evidence="2" key="1">
    <citation type="submission" date="2020-03" db="EMBL/GenBank/DDBJ databases">
        <title>Draft Genome Sequence of Cylindrodendrum hubeiense.</title>
        <authorList>
            <person name="Buettner E."/>
            <person name="Kellner H."/>
        </authorList>
    </citation>
    <scope>NUCLEOTIDE SEQUENCE</scope>
    <source>
        <strain evidence="2">IHI 201604</strain>
    </source>
</reference>
<dbReference type="InterPro" id="IPR036291">
    <property type="entry name" value="NAD(P)-bd_dom_sf"/>
</dbReference>
<comment type="caution">
    <text evidence="2">The sequence shown here is derived from an EMBL/GenBank/DDBJ whole genome shotgun (WGS) entry which is preliminary data.</text>
</comment>
<dbReference type="GO" id="GO:0016491">
    <property type="term" value="F:oxidoreductase activity"/>
    <property type="evidence" value="ECO:0007669"/>
    <property type="project" value="InterPro"/>
</dbReference>
<feature type="domain" description="Enoyl reductase (ER)" evidence="1">
    <location>
        <begin position="11"/>
        <end position="313"/>
    </location>
</feature>
<dbReference type="CDD" id="cd05289">
    <property type="entry name" value="MDR_like_2"/>
    <property type="match status" value="1"/>
</dbReference>
<dbReference type="Pfam" id="PF13602">
    <property type="entry name" value="ADH_zinc_N_2"/>
    <property type="match status" value="1"/>
</dbReference>
<evidence type="ECO:0000259" key="1">
    <source>
        <dbReference type="SMART" id="SM00829"/>
    </source>
</evidence>
<dbReference type="InterPro" id="IPR020843">
    <property type="entry name" value="ER"/>
</dbReference>
<dbReference type="SUPFAM" id="SSF50129">
    <property type="entry name" value="GroES-like"/>
    <property type="match status" value="1"/>
</dbReference>
<name>A0A9P5L9G0_9HYPO</name>
<sequence>MKAIQITGDKGAHQIRLTDTLPKPIPDGQNILIKVFAAGINADEVTWPELYATSSRVPGHDISGVVEAFGPEYNGPLSIGDSVFAMLRADTPQGGQAEYTIASPIEVAPKPTSISHREAAALPIPILTAWEAIFTHAKTQKGDKILVTGASGAVGVMLVQIASRLLNAEVIALASPQNHARLKELGASQVISYNSPDWQQAIKDVDAVFDTVGGIILDKSSNTVKKDGVIVTVADPPPPWAFGGGKPQKHQDHPDVKWVYFVVTPRSETLARVAALLDEGSFYPLLVKAFPVEDALEAWAFGDQRGRQGKPVIEFASLE</sequence>
<gene>
    <name evidence="2" type="ORF">G7Z17_g5029</name>
</gene>
<protein>
    <recommendedName>
        <fullName evidence="1">Enoyl reductase (ER) domain-containing protein</fullName>
    </recommendedName>
</protein>
<dbReference type="InterPro" id="IPR050700">
    <property type="entry name" value="YIM1/Zinc_Alcohol_DH_Fams"/>
</dbReference>
<dbReference type="InterPro" id="IPR011032">
    <property type="entry name" value="GroES-like_sf"/>
</dbReference>
<evidence type="ECO:0000313" key="2">
    <source>
        <dbReference type="EMBL" id="KAF7551443.1"/>
    </source>
</evidence>
<accession>A0A9P5L9G0</accession>
<dbReference type="PANTHER" id="PTHR11695:SF294">
    <property type="entry name" value="RETICULON-4-INTERACTING PROTEIN 1, MITOCHONDRIAL"/>
    <property type="match status" value="1"/>
</dbReference>
<proteinExistence type="predicted"/>
<dbReference type="Gene3D" id="3.40.50.720">
    <property type="entry name" value="NAD(P)-binding Rossmann-like Domain"/>
    <property type="match status" value="1"/>
</dbReference>
<dbReference type="AlphaFoldDB" id="A0A9P5L9G0"/>
<keyword evidence="3" id="KW-1185">Reference proteome</keyword>
<dbReference type="SMART" id="SM00829">
    <property type="entry name" value="PKS_ER"/>
    <property type="match status" value="1"/>
</dbReference>
<dbReference type="PANTHER" id="PTHR11695">
    <property type="entry name" value="ALCOHOL DEHYDROGENASE RELATED"/>
    <property type="match status" value="1"/>
</dbReference>
<evidence type="ECO:0000313" key="3">
    <source>
        <dbReference type="Proteomes" id="UP000722485"/>
    </source>
</evidence>
<dbReference type="SUPFAM" id="SSF51735">
    <property type="entry name" value="NAD(P)-binding Rossmann-fold domains"/>
    <property type="match status" value="1"/>
</dbReference>